<dbReference type="GO" id="GO:1902815">
    <property type="term" value="P:N,N'-diacetylchitobiose import"/>
    <property type="evidence" value="ECO:0007669"/>
    <property type="project" value="TreeGrafter"/>
</dbReference>
<dbReference type="PANTHER" id="PTHR33989:SF4">
    <property type="entry name" value="PTS SYSTEM N,N'-DIACETYLCHITOBIOSE-SPECIFIC EIIC COMPONENT"/>
    <property type="match status" value="1"/>
</dbReference>
<evidence type="ECO:0000256" key="4">
    <source>
        <dbReference type="ARBA" id="ARBA00022597"/>
    </source>
</evidence>
<reference evidence="11 12" key="1">
    <citation type="submission" date="2017-05" db="EMBL/GenBank/DDBJ databases">
        <title>Vagococcus spp. assemblies.</title>
        <authorList>
            <person name="Gulvik C.A."/>
        </authorList>
    </citation>
    <scope>NUCLEOTIDE SEQUENCE [LARGE SCALE GENOMIC DNA]</scope>
    <source>
        <strain evidence="11 12">NCFB 2777</strain>
    </source>
</reference>
<dbReference type="EMBL" id="NGJU01000026">
    <property type="protein sequence ID" value="RST91895.1"/>
    <property type="molecule type" value="Genomic_DNA"/>
</dbReference>
<protein>
    <recommendedName>
        <fullName evidence="8">Permease IIC component</fullName>
    </recommendedName>
</protein>
<dbReference type="OrthoDB" id="1550290at2"/>
<dbReference type="AlphaFoldDB" id="A0A429ZE15"/>
<comment type="subcellular location">
    <subcellularLocation>
        <location evidence="1">Cell membrane</location>
        <topology evidence="1">Multi-pass membrane protein</topology>
    </subcellularLocation>
</comment>
<dbReference type="InterPro" id="IPR051088">
    <property type="entry name" value="PTS_Sugar-EIIC/EIIB"/>
</dbReference>
<dbReference type="GO" id="GO:0008982">
    <property type="term" value="F:protein-N(PI)-phosphohistidine-sugar phosphotransferase activity"/>
    <property type="evidence" value="ECO:0007669"/>
    <property type="project" value="UniProtKB-UniRule"/>
</dbReference>
<dbReference type="Pfam" id="PF02378">
    <property type="entry name" value="PTS_EIIC"/>
    <property type="match status" value="1"/>
</dbReference>
<feature type="transmembrane region" description="Helical" evidence="9">
    <location>
        <begin position="230"/>
        <end position="252"/>
    </location>
</feature>
<evidence type="ECO:0000256" key="3">
    <source>
        <dbReference type="ARBA" id="ARBA00022475"/>
    </source>
</evidence>
<dbReference type="PROSITE" id="PS51105">
    <property type="entry name" value="PTS_EIIC_TYPE_3"/>
    <property type="match status" value="1"/>
</dbReference>
<gene>
    <name evidence="11" type="ORF">CBF35_13750</name>
</gene>
<feature type="transmembrane region" description="Helical" evidence="9">
    <location>
        <begin position="111"/>
        <end position="131"/>
    </location>
</feature>
<evidence type="ECO:0000256" key="7">
    <source>
        <dbReference type="ARBA" id="ARBA00023136"/>
    </source>
</evidence>
<evidence type="ECO:0000313" key="12">
    <source>
        <dbReference type="Proteomes" id="UP000287239"/>
    </source>
</evidence>
<dbReference type="PIRSF" id="PIRSF006351">
    <property type="entry name" value="PTS_EIIC-Cellobiose"/>
    <property type="match status" value="1"/>
</dbReference>
<dbReference type="InterPro" id="IPR004796">
    <property type="entry name" value="PTS_IIC_cello"/>
</dbReference>
<name>A0A429ZE15_9ENTE</name>
<evidence type="ECO:0000256" key="1">
    <source>
        <dbReference type="ARBA" id="ARBA00004651"/>
    </source>
</evidence>
<dbReference type="GO" id="GO:0005886">
    <property type="term" value="C:plasma membrane"/>
    <property type="evidence" value="ECO:0007669"/>
    <property type="project" value="UniProtKB-SubCell"/>
</dbReference>
<feature type="transmembrane region" description="Helical" evidence="9">
    <location>
        <begin position="405"/>
        <end position="429"/>
    </location>
</feature>
<organism evidence="11 12">
    <name type="scientific">Vagococcus salmoninarum</name>
    <dbReference type="NCBI Taxonomy" id="2739"/>
    <lineage>
        <taxon>Bacteria</taxon>
        <taxon>Bacillati</taxon>
        <taxon>Bacillota</taxon>
        <taxon>Bacilli</taxon>
        <taxon>Lactobacillales</taxon>
        <taxon>Enterococcaceae</taxon>
        <taxon>Vagococcus</taxon>
    </lineage>
</organism>
<feature type="transmembrane region" description="Helical" evidence="9">
    <location>
        <begin position="187"/>
        <end position="210"/>
    </location>
</feature>
<keyword evidence="6 9" id="KW-1133">Transmembrane helix</keyword>
<keyword evidence="2 8" id="KW-0813">Transport</keyword>
<comment type="caution">
    <text evidence="11">The sequence shown here is derived from an EMBL/GenBank/DDBJ whole genome shotgun (WGS) entry which is preliminary data.</text>
</comment>
<evidence type="ECO:0000259" key="10">
    <source>
        <dbReference type="PROSITE" id="PS51105"/>
    </source>
</evidence>
<dbReference type="NCBIfam" id="TIGR00410">
    <property type="entry name" value="lacE"/>
    <property type="match status" value="1"/>
</dbReference>
<feature type="transmembrane region" description="Helical" evidence="9">
    <location>
        <begin position="339"/>
        <end position="361"/>
    </location>
</feature>
<keyword evidence="3 8" id="KW-1003">Cell membrane</keyword>
<evidence type="ECO:0000256" key="2">
    <source>
        <dbReference type="ARBA" id="ARBA00022448"/>
    </source>
</evidence>
<accession>A0A429ZE15</accession>
<feature type="domain" description="PTS EIIC type-3" evidence="10">
    <location>
        <begin position="8"/>
        <end position="425"/>
    </location>
</feature>
<feature type="transmembrane region" description="Helical" evidence="9">
    <location>
        <begin position="32"/>
        <end position="53"/>
    </location>
</feature>
<evidence type="ECO:0000313" key="11">
    <source>
        <dbReference type="EMBL" id="RST91895.1"/>
    </source>
</evidence>
<dbReference type="Proteomes" id="UP000287239">
    <property type="component" value="Unassembled WGS sequence"/>
</dbReference>
<sequence length="439" mass="47225">MNKFNAFMERTLVPVATKLNNQRHVAAVRDSFMFIFPLTMASSIVILLNNLIFSKEGFIAKLLFLPKFFPNLESAQKVLASAANGTINIMSIFIAFLVASLLAKHFKADDMLAGLTSVAVFIIMYPAPFGLDNGVNVMQTTYLGAQGLFVAMLVGGVVGEFLPKLFNNPKLKITMPEMVPPAVSRSFSGLIPIVLVIMAASVVSFLISLVAPNGINEVIYDTIQTPLRNIGGNIFGVLVIAFTQNLLWAIGIHGPNTLNAVRAAIFTEPDMANLAHINATGGLKDIPYPETWAMLNDAFANMGGSGMTLGLIIAIFIASRRPEYKEIAKMSLIPGIFNINEPLIFGLPIVLNPILVVPFVLTPMINIVFGYLVTIVFKIIPSPAIGVPWTTPGPLIPFLGTGGNFLALIIGFVCLGISVLVYLPFVIAANKAAENEMAS</sequence>
<feature type="transmembrane region" description="Helical" evidence="9">
    <location>
        <begin position="298"/>
        <end position="319"/>
    </location>
</feature>
<evidence type="ECO:0000256" key="9">
    <source>
        <dbReference type="SAM" id="Phobius"/>
    </source>
</evidence>
<keyword evidence="5 9" id="KW-0812">Transmembrane</keyword>
<keyword evidence="12" id="KW-1185">Reference proteome</keyword>
<dbReference type="GeneID" id="98569408"/>
<evidence type="ECO:0000256" key="6">
    <source>
        <dbReference type="ARBA" id="ARBA00022989"/>
    </source>
</evidence>
<dbReference type="InterPro" id="IPR004501">
    <property type="entry name" value="PTS_EIIC_3"/>
</dbReference>
<feature type="transmembrane region" description="Helical" evidence="9">
    <location>
        <begin position="78"/>
        <end position="99"/>
    </location>
</feature>
<dbReference type="InterPro" id="IPR003352">
    <property type="entry name" value="PTS_EIIC"/>
</dbReference>
<feature type="transmembrane region" description="Helical" evidence="9">
    <location>
        <begin position="368"/>
        <end position="385"/>
    </location>
</feature>
<dbReference type="GO" id="GO:0009401">
    <property type="term" value="P:phosphoenolpyruvate-dependent sugar phosphotransferase system"/>
    <property type="evidence" value="ECO:0007669"/>
    <property type="project" value="InterPro"/>
</dbReference>
<feature type="transmembrane region" description="Helical" evidence="9">
    <location>
        <begin position="143"/>
        <end position="166"/>
    </location>
</feature>
<dbReference type="RefSeq" id="WP_126782122.1">
    <property type="nucleotide sequence ID" value="NZ_CAUQJP010000152.1"/>
</dbReference>
<keyword evidence="7 8" id="KW-0472">Membrane</keyword>
<proteinExistence type="predicted"/>
<evidence type="ECO:0000256" key="5">
    <source>
        <dbReference type="ARBA" id="ARBA00022692"/>
    </source>
</evidence>
<dbReference type="PANTHER" id="PTHR33989">
    <property type="match status" value="1"/>
</dbReference>
<comment type="function">
    <text evidence="8">The phosphoenolpyruvate-dependent sugar phosphotransferase system (PTS), a major carbohydrate active -transport system, catalyzes the phosphorylation of incoming sugar substrates concomitant with their translocation across the cell membrane.</text>
</comment>
<keyword evidence="4 8" id="KW-0762">Sugar transport</keyword>
<evidence type="ECO:0000256" key="8">
    <source>
        <dbReference type="PIRNR" id="PIRNR006351"/>
    </source>
</evidence>